<dbReference type="AlphaFoldDB" id="A0A6I2KXW5"/>
<dbReference type="SUPFAM" id="SSF52200">
    <property type="entry name" value="Toll/Interleukin receptor TIR domain"/>
    <property type="match status" value="1"/>
</dbReference>
<dbReference type="EMBL" id="WKJK01000003">
    <property type="protein sequence ID" value="MRW89837.1"/>
    <property type="molecule type" value="Genomic_DNA"/>
</dbReference>
<proteinExistence type="predicted"/>
<gene>
    <name evidence="2" type="ORF">GJ699_07565</name>
</gene>
<name>A0A6I2KXW5_9BURK</name>
<dbReference type="GO" id="GO:0007165">
    <property type="term" value="P:signal transduction"/>
    <property type="evidence" value="ECO:0007669"/>
    <property type="project" value="InterPro"/>
</dbReference>
<comment type="caution">
    <text evidence="2">The sequence shown here is derived from an EMBL/GenBank/DDBJ whole genome shotgun (WGS) entry which is preliminary data.</text>
</comment>
<dbReference type="Gene3D" id="3.40.50.10140">
    <property type="entry name" value="Toll/interleukin-1 receptor homology (TIR) domain"/>
    <property type="match status" value="1"/>
</dbReference>
<organism evidence="2 3">
    <name type="scientific">Duganella guangzhouensis</name>
    <dbReference type="NCBI Taxonomy" id="2666084"/>
    <lineage>
        <taxon>Bacteria</taxon>
        <taxon>Pseudomonadati</taxon>
        <taxon>Pseudomonadota</taxon>
        <taxon>Betaproteobacteria</taxon>
        <taxon>Burkholderiales</taxon>
        <taxon>Oxalobacteraceae</taxon>
        <taxon>Telluria group</taxon>
        <taxon>Duganella</taxon>
    </lineage>
</organism>
<evidence type="ECO:0000313" key="3">
    <source>
        <dbReference type="Proteomes" id="UP000433309"/>
    </source>
</evidence>
<dbReference type="InterPro" id="IPR035897">
    <property type="entry name" value="Toll_tir_struct_dom_sf"/>
</dbReference>
<reference evidence="2 3" key="1">
    <citation type="submission" date="2019-11" db="EMBL/GenBank/DDBJ databases">
        <title>Novel species isolated from a subtropical stream in China.</title>
        <authorList>
            <person name="Lu H."/>
        </authorList>
    </citation>
    <scope>NUCLEOTIDE SEQUENCE [LARGE SCALE GENOMIC DNA]</scope>
    <source>
        <strain evidence="2 3">FT80W</strain>
    </source>
</reference>
<dbReference type="InterPro" id="IPR000157">
    <property type="entry name" value="TIR_dom"/>
</dbReference>
<evidence type="ECO:0000313" key="2">
    <source>
        <dbReference type="EMBL" id="MRW89837.1"/>
    </source>
</evidence>
<sequence>MSTSIVTRAVSFLQKRHPQAIVLHEAATLTSAGGPSFEFWRVIVQDPQAGLKLRAIVVPSFIPDDAIPVVIANLHGDFGKLDAATEVRSSNVYRPHEPEISTIDMPFSPRLVFYADAVRVNQEAISQACLAQGLFVEFVAENEMYDTLFISYGGPDEKAAASINSYLASHGVKTWFFPKDSVPGEKLHRTMSEGINSHARVLLLCSQHSLVRPGVLNEIERVLEREAREGGGTILIPVALDDFVYQDWAPKRPDLAIQVRDRVIPKLTRDKAGEIDVTSLDRVLAALNRRIH</sequence>
<accession>A0A6I2KXW5</accession>
<keyword evidence="3" id="KW-1185">Reference proteome</keyword>
<dbReference type="Pfam" id="PF13676">
    <property type="entry name" value="TIR_2"/>
    <property type="match status" value="1"/>
</dbReference>
<dbReference type="Proteomes" id="UP000433309">
    <property type="component" value="Unassembled WGS sequence"/>
</dbReference>
<dbReference type="PROSITE" id="PS50104">
    <property type="entry name" value="TIR"/>
    <property type="match status" value="1"/>
</dbReference>
<evidence type="ECO:0000259" key="1">
    <source>
        <dbReference type="PROSITE" id="PS50104"/>
    </source>
</evidence>
<protein>
    <submittedName>
        <fullName evidence="2">TIR domain-containing protein</fullName>
    </submittedName>
</protein>
<feature type="domain" description="TIR" evidence="1">
    <location>
        <begin position="144"/>
        <end position="267"/>
    </location>
</feature>
<dbReference type="RefSeq" id="WP_154374703.1">
    <property type="nucleotide sequence ID" value="NZ_WKJK01000003.1"/>
</dbReference>